<dbReference type="PANTHER" id="PTHR12192:SF26">
    <property type="entry name" value="GLUTATHIONE-SPECIFIC GAMMA-GLUTAMYLCYCLOTRANSFERASE 1"/>
    <property type="match status" value="1"/>
</dbReference>
<dbReference type="Gene3D" id="3.10.490.10">
    <property type="entry name" value="Gamma-glutamyl cyclotransferase-like"/>
    <property type="match status" value="1"/>
</dbReference>
<name>A0A016TZ88_9BILA</name>
<evidence type="ECO:0000256" key="3">
    <source>
        <dbReference type="ARBA" id="ARBA00023239"/>
    </source>
</evidence>
<dbReference type="InterPro" id="IPR006840">
    <property type="entry name" value="ChaC"/>
</dbReference>
<evidence type="ECO:0000256" key="2">
    <source>
        <dbReference type="ARBA" id="ARBA00012344"/>
    </source>
</evidence>
<evidence type="ECO:0000256" key="4">
    <source>
        <dbReference type="ARBA" id="ARBA00048073"/>
    </source>
</evidence>
<comment type="catalytic activity">
    <reaction evidence="4">
        <text>glutathione = L-cysteinylglycine + 5-oxo-L-proline</text>
        <dbReference type="Rhea" id="RHEA:47724"/>
        <dbReference type="ChEBI" id="CHEBI:57925"/>
        <dbReference type="ChEBI" id="CHEBI:58402"/>
        <dbReference type="ChEBI" id="CHEBI:61694"/>
        <dbReference type="EC" id="4.3.2.7"/>
    </reaction>
</comment>
<dbReference type="GO" id="GO:0061928">
    <property type="term" value="F:glutathione specific gamma-glutamylcyclotransferase activity"/>
    <property type="evidence" value="ECO:0007669"/>
    <property type="project" value="UniProtKB-EC"/>
</dbReference>
<dbReference type="GO" id="GO:0006751">
    <property type="term" value="P:glutathione catabolic process"/>
    <property type="evidence" value="ECO:0007669"/>
    <property type="project" value="InterPro"/>
</dbReference>
<gene>
    <name evidence="5" type="primary">Acey_s0067.g11</name>
    <name evidence="5" type="ORF">Y032_0067g11</name>
</gene>
<evidence type="ECO:0000256" key="1">
    <source>
        <dbReference type="ARBA" id="ARBA00009662"/>
    </source>
</evidence>
<comment type="caution">
    <text evidence="5">The sequence shown here is derived from an EMBL/GenBank/DDBJ whole genome shotgun (WGS) entry which is preliminary data.</text>
</comment>
<dbReference type="PANTHER" id="PTHR12192">
    <property type="entry name" value="CATION TRANSPORT PROTEIN CHAC-RELATED"/>
    <property type="match status" value="1"/>
</dbReference>
<organism evidence="5 6">
    <name type="scientific">Ancylostoma ceylanicum</name>
    <dbReference type="NCBI Taxonomy" id="53326"/>
    <lineage>
        <taxon>Eukaryota</taxon>
        <taxon>Metazoa</taxon>
        <taxon>Ecdysozoa</taxon>
        <taxon>Nematoda</taxon>
        <taxon>Chromadorea</taxon>
        <taxon>Rhabditida</taxon>
        <taxon>Rhabditina</taxon>
        <taxon>Rhabditomorpha</taxon>
        <taxon>Strongyloidea</taxon>
        <taxon>Ancylostomatidae</taxon>
        <taxon>Ancylostomatinae</taxon>
        <taxon>Ancylostoma</taxon>
    </lineage>
</organism>
<sequence length="191" mass="21993">MEIQASTSKNSAYFFGYGSLIWNTGFTYHHKEKGYAHGFARRMYQGNTYHRGDKHQPGRVATLVEDDNAIATGIVFEVRGEENIRQAFGHLWEREINNGYEFVEIQVELAESGDVVNAWTCIAGLDNEFYLGDADIEQMASEIRRAKGCAGPNFEYVLKLAEHVRQLFPEDQDEHLFELEYRIRRLIASYV</sequence>
<dbReference type="SUPFAM" id="SSF110857">
    <property type="entry name" value="Gamma-glutamyl cyclotransferase-like"/>
    <property type="match status" value="1"/>
</dbReference>
<accession>A0A016TZ88</accession>
<proteinExistence type="inferred from homology"/>
<dbReference type="OrthoDB" id="1933483at2759"/>
<dbReference type="EC" id="4.3.2.7" evidence="2"/>
<dbReference type="InterPro" id="IPR013024">
    <property type="entry name" value="GGCT-like"/>
</dbReference>
<dbReference type="InterPro" id="IPR036568">
    <property type="entry name" value="GGCT-like_sf"/>
</dbReference>
<evidence type="ECO:0000313" key="6">
    <source>
        <dbReference type="Proteomes" id="UP000024635"/>
    </source>
</evidence>
<comment type="similarity">
    <text evidence="1">Belongs to the gamma-glutamylcyclotransferase family. ChaC subfamily.</text>
</comment>
<dbReference type="AlphaFoldDB" id="A0A016TZ88"/>
<evidence type="ECO:0000313" key="5">
    <source>
        <dbReference type="EMBL" id="EYC08081.1"/>
    </source>
</evidence>
<dbReference type="GO" id="GO:0005737">
    <property type="term" value="C:cytoplasm"/>
    <property type="evidence" value="ECO:0007669"/>
    <property type="project" value="TreeGrafter"/>
</dbReference>
<keyword evidence="3" id="KW-0456">Lyase</keyword>
<reference evidence="6" key="1">
    <citation type="journal article" date="2015" name="Nat. Genet.">
        <title>The genome and transcriptome of the zoonotic hookworm Ancylostoma ceylanicum identify infection-specific gene families.</title>
        <authorList>
            <person name="Schwarz E.M."/>
            <person name="Hu Y."/>
            <person name="Antoshechkin I."/>
            <person name="Miller M.M."/>
            <person name="Sternberg P.W."/>
            <person name="Aroian R.V."/>
        </authorList>
    </citation>
    <scope>NUCLEOTIDE SEQUENCE</scope>
    <source>
        <strain evidence="6">HY135</strain>
    </source>
</reference>
<dbReference type="Proteomes" id="UP000024635">
    <property type="component" value="Unassembled WGS sequence"/>
</dbReference>
<keyword evidence="6" id="KW-1185">Reference proteome</keyword>
<protein>
    <recommendedName>
        <fullName evidence="2">glutathione-specific gamma-glutamylcyclotransferase</fullName>
        <ecNumber evidence="2">4.3.2.7</ecNumber>
    </recommendedName>
</protein>
<dbReference type="EMBL" id="JARK01001403">
    <property type="protein sequence ID" value="EYC08081.1"/>
    <property type="molecule type" value="Genomic_DNA"/>
</dbReference>
<dbReference type="Pfam" id="PF04752">
    <property type="entry name" value="ChaC"/>
    <property type="match status" value="1"/>
</dbReference>
<dbReference type="STRING" id="53326.A0A016TZ88"/>
<dbReference type="CDD" id="cd06661">
    <property type="entry name" value="GGCT_like"/>
    <property type="match status" value="1"/>
</dbReference>